<reference evidence="8" key="2">
    <citation type="submission" date="2020-08" db="EMBL/GenBank/DDBJ databases">
        <title>Plant Genome Project.</title>
        <authorList>
            <person name="Zhang R.-G."/>
        </authorList>
    </citation>
    <scope>NUCLEOTIDE SEQUENCE</scope>
    <source>
        <strain evidence="8">Huo1</strain>
        <tissue evidence="8">Leaf</tissue>
    </source>
</reference>
<evidence type="ECO:0000256" key="5">
    <source>
        <dbReference type="PROSITE-ProRule" id="PRU00152"/>
    </source>
</evidence>
<evidence type="ECO:0000256" key="4">
    <source>
        <dbReference type="ARBA" id="ARBA00022842"/>
    </source>
</evidence>
<dbReference type="AlphaFoldDB" id="A0A8X9A9N1"/>
<dbReference type="PANTHER" id="PTHR31835">
    <property type="entry name" value="URIDINE DIPHOSPHATE GLUCOSE PYROPHOSPHATASE"/>
    <property type="match status" value="1"/>
</dbReference>
<name>A0A8X9A9N1_SALSN</name>
<organism evidence="8">
    <name type="scientific">Salvia splendens</name>
    <name type="common">Scarlet sage</name>
    <dbReference type="NCBI Taxonomy" id="180675"/>
    <lineage>
        <taxon>Eukaryota</taxon>
        <taxon>Viridiplantae</taxon>
        <taxon>Streptophyta</taxon>
        <taxon>Embryophyta</taxon>
        <taxon>Tracheophyta</taxon>
        <taxon>Spermatophyta</taxon>
        <taxon>Magnoliopsida</taxon>
        <taxon>eudicotyledons</taxon>
        <taxon>Gunneridae</taxon>
        <taxon>Pentapetalae</taxon>
        <taxon>asterids</taxon>
        <taxon>lamiids</taxon>
        <taxon>Lamiales</taxon>
        <taxon>Lamiaceae</taxon>
        <taxon>Nepetoideae</taxon>
        <taxon>Mentheae</taxon>
        <taxon>Salviinae</taxon>
        <taxon>Salvia</taxon>
        <taxon>Salvia subgen. Calosphace</taxon>
        <taxon>core Calosphace</taxon>
    </lineage>
</organism>
<protein>
    <recommendedName>
        <fullName evidence="7">PLAT domain-containing protein</fullName>
    </recommendedName>
</protein>
<keyword evidence="4" id="KW-0460">Magnesium</keyword>
<keyword evidence="9" id="KW-1185">Reference proteome</keyword>
<feature type="region of interest" description="Disordered" evidence="6">
    <location>
        <begin position="139"/>
        <end position="217"/>
    </location>
</feature>
<feature type="domain" description="PLAT" evidence="7">
    <location>
        <begin position="1"/>
        <end position="22"/>
    </location>
</feature>
<keyword evidence="2" id="KW-0479">Metal-binding</keyword>
<sequence>MFTCDEWMQNKLSKEAKGIEATKTVMKTSFWNNVVYILKIMGPLVRVLRMVDGEKKAAMGYIYEAREKTKEAIKKNKLSATDEFDPIILDDIDECNEWLVGELDDDDDDDDIDGGNHLVHDDDDTLDWNMVYKASGVGEPRTYTRSKKRKESSTSSSSCLRVSKKKEPIIPRKGKGKRKRLALVDEESEEEEFEDSVSGDQEDEDEMDADDSDDDELEDYPKELGIIRHQTDGESIQEMVDKRVSEEMFESIIREVVEEIGVPAATLLDMDKRVQDFMGKPIFIGISQRALNVRPTAFFFIKCSLKSEEIHKCYSSAEDSYESTQLYTMPMSDLARIMPKMPGCHQGGFALYKLMVDAVKENKQSL</sequence>
<evidence type="ECO:0000256" key="2">
    <source>
        <dbReference type="ARBA" id="ARBA00022723"/>
    </source>
</evidence>
<evidence type="ECO:0000259" key="7">
    <source>
        <dbReference type="PROSITE" id="PS50095"/>
    </source>
</evidence>
<dbReference type="GO" id="GO:0052751">
    <property type="term" value="F:GDP-mannose hydrolase activity"/>
    <property type="evidence" value="ECO:0007669"/>
    <property type="project" value="TreeGrafter"/>
</dbReference>
<evidence type="ECO:0000256" key="6">
    <source>
        <dbReference type="SAM" id="MobiDB-lite"/>
    </source>
</evidence>
<dbReference type="GO" id="GO:0046872">
    <property type="term" value="F:metal ion binding"/>
    <property type="evidence" value="ECO:0007669"/>
    <property type="project" value="UniProtKB-KW"/>
</dbReference>
<evidence type="ECO:0000313" key="9">
    <source>
        <dbReference type="Proteomes" id="UP000298416"/>
    </source>
</evidence>
<accession>A0A8X9A9N1</accession>
<reference evidence="8" key="1">
    <citation type="submission" date="2018-01" db="EMBL/GenBank/DDBJ databases">
        <authorList>
            <person name="Mao J.F."/>
        </authorList>
    </citation>
    <scope>NUCLEOTIDE SEQUENCE</scope>
    <source>
        <strain evidence="8">Huo1</strain>
        <tissue evidence="8">Leaf</tissue>
    </source>
</reference>
<dbReference type="InterPro" id="IPR001024">
    <property type="entry name" value="PLAT/LH2_dom"/>
</dbReference>
<dbReference type="InterPro" id="IPR055295">
    <property type="entry name" value="NUDT22/NUDT9-like"/>
</dbReference>
<evidence type="ECO:0000256" key="1">
    <source>
        <dbReference type="ARBA" id="ARBA00001946"/>
    </source>
</evidence>
<feature type="compositionally biased region" description="Acidic residues" evidence="6">
    <location>
        <begin position="184"/>
        <end position="217"/>
    </location>
</feature>
<feature type="compositionally biased region" description="Basic residues" evidence="6">
    <location>
        <begin position="172"/>
        <end position="181"/>
    </location>
</feature>
<dbReference type="InterPro" id="IPR012337">
    <property type="entry name" value="RNaseH-like_sf"/>
</dbReference>
<dbReference type="SUPFAM" id="SSF53098">
    <property type="entry name" value="Ribonuclease H-like"/>
    <property type="match status" value="1"/>
</dbReference>
<dbReference type="PROSITE" id="PS50095">
    <property type="entry name" value="PLAT"/>
    <property type="match status" value="1"/>
</dbReference>
<dbReference type="EMBL" id="PNBA02000002">
    <property type="protein sequence ID" value="KAG6433468.1"/>
    <property type="molecule type" value="Genomic_DNA"/>
</dbReference>
<evidence type="ECO:0000256" key="3">
    <source>
        <dbReference type="ARBA" id="ARBA00022801"/>
    </source>
</evidence>
<gene>
    <name evidence="8" type="ORF">SASPL_105082</name>
</gene>
<proteinExistence type="predicted"/>
<comment type="cofactor">
    <cofactor evidence="1">
        <name>Mg(2+)</name>
        <dbReference type="ChEBI" id="CHEBI:18420"/>
    </cofactor>
</comment>
<evidence type="ECO:0000313" key="8">
    <source>
        <dbReference type="EMBL" id="KAG6433468.1"/>
    </source>
</evidence>
<comment type="caution">
    <text evidence="8">The sequence shown here is derived from an EMBL/GenBank/DDBJ whole genome shotgun (WGS) entry which is preliminary data.</text>
</comment>
<comment type="caution">
    <text evidence="5">Lacks conserved residue(s) required for the propagation of feature annotation.</text>
</comment>
<dbReference type="PANTHER" id="PTHR31835:SF1">
    <property type="entry name" value="URIDINE DIPHOSPHATE GLUCOSE PYROPHOSPHATASE NUDT22"/>
    <property type="match status" value="1"/>
</dbReference>
<keyword evidence="3" id="KW-0378">Hydrolase</keyword>
<dbReference type="Proteomes" id="UP000298416">
    <property type="component" value="Unassembled WGS sequence"/>
</dbReference>